<dbReference type="RefSeq" id="XP_007768275.1">
    <property type="nucleotide sequence ID" value="XM_007770085.1"/>
</dbReference>
<dbReference type="Proteomes" id="UP000053558">
    <property type="component" value="Unassembled WGS sequence"/>
</dbReference>
<evidence type="ECO:0000313" key="2">
    <source>
        <dbReference type="Proteomes" id="UP000053558"/>
    </source>
</evidence>
<sequence>MEFKTTYHSRSQHAEKIEPWDKFRNTTHPLPASNYETSEPWQPFKSRADCEFASIAIDGEFSKDTVDRLLGLMRRVESGTAKVSFKNDDELRSVCDKAAEELTPIEKHTIDVPYKKTSIPVDVHKRDLWKWAKELLDNESLAPYFEWDAQKIYKRDNCSGTFTRLYDEPWTADRWWKIQTDLPDVPDAVPAPFSILLYADKTRLSSSGTVQGYPVIARCCNLPSDIRNGNGVGGARVVGWLPVLKNDPEKEGKRTYTDFKRVVWHEAFRNFLSDIEVYSEAGLFHHCHDGINCVLFPVILMLSADYEEQCIMSLIRGPKGKCPCPVCLIPKDNLHDSQTTYERRTPQQGRDAMATYTNVSKGAGEQELKGYGLRPGKNVFYDIKHSNPHEALSFDRLHFCHGGLFGRHFLPELQTIIKHVSSTKAGGTMGKFDEHFDRMPRWRNLNHFSNAVNTSFSDGNKFNDMSKQILFAAQSLLTPSTSPEGYALLLLIRSYLEVDCYIGLDVHTEETLRAGEAELGRFNKLMEDYIELAQKSDIPDLKLDWNFPKAHYFKHAFEDIRNKGASRNYSTRPNEGVHSLLKAAYGRTNGKNIADQILRIDQHRLAIDLLFSRIHEYEAVVSAQDHSEDNDEGDEYSAFRSCPEKFYIGSPKPAATIQEIQAANPNNDALKQLPHALQTFVNFRLPNYSGMEMYREQRDWWQTITRSNMLNEFRFLKVNYESLEHWRQCTDYLRCHPLFHGHPRYDCALVQISDDEQVFVRLVIIFKVVLPGLSEPLSLALVHPYTRGLPGLARKVDKDLGFIRVKAAPPKSAIVIPLDSIVRGAMLIPDFKTTNEFLVNKYIDGDMFLRMQEWNQ</sequence>
<gene>
    <name evidence="1" type="ORF">CONPUDRAFT_56493</name>
</gene>
<dbReference type="Pfam" id="PF18759">
    <property type="entry name" value="Plavaka"/>
    <property type="match status" value="1"/>
</dbReference>
<dbReference type="InterPro" id="IPR041078">
    <property type="entry name" value="Plavaka"/>
</dbReference>
<organism evidence="1 2">
    <name type="scientific">Coniophora puteana (strain RWD-64-598)</name>
    <name type="common">Brown rot fungus</name>
    <dbReference type="NCBI Taxonomy" id="741705"/>
    <lineage>
        <taxon>Eukaryota</taxon>
        <taxon>Fungi</taxon>
        <taxon>Dikarya</taxon>
        <taxon>Basidiomycota</taxon>
        <taxon>Agaricomycotina</taxon>
        <taxon>Agaricomycetes</taxon>
        <taxon>Agaricomycetidae</taxon>
        <taxon>Boletales</taxon>
        <taxon>Coniophorineae</taxon>
        <taxon>Coniophoraceae</taxon>
        <taxon>Coniophora</taxon>
    </lineage>
</organism>
<reference evidence="2" key="1">
    <citation type="journal article" date="2012" name="Science">
        <title>The Paleozoic origin of enzymatic lignin decomposition reconstructed from 31 fungal genomes.</title>
        <authorList>
            <person name="Floudas D."/>
            <person name="Binder M."/>
            <person name="Riley R."/>
            <person name="Barry K."/>
            <person name="Blanchette R.A."/>
            <person name="Henrissat B."/>
            <person name="Martinez A.T."/>
            <person name="Otillar R."/>
            <person name="Spatafora J.W."/>
            <person name="Yadav J.S."/>
            <person name="Aerts A."/>
            <person name="Benoit I."/>
            <person name="Boyd A."/>
            <person name="Carlson A."/>
            <person name="Copeland A."/>
            <person name="Coutinho P.M."/>
            <person name="de Vries R.P."/>
            <person name="Ferreira P."/>
            <person name="Findley K."/>
            <person name="Foster B."/>
            <person name="Gaskell J."/>
            <person name="Glotzer D."/>
            <person name="Gorecki P."/>
            <person name="Heitman J."/>
            <person name="Hesse C."/>
            <person name="Hori C."/>
            <person name="Igarashi K."/>
            <person name="Jurgens J.A."/>
            <person name="Kallen N."/>
            <person name="Kersten P."/>
            <person name="Kohler A."/>
            <person name="Kuees U."/>
            <person name="Kumar T.K.A."/>
            <person name="Kuo A."/>
            <person name="LaButti K."/>
            <person name="Larrondo L.F."/>
            <person name="Lindquist E."/>
            <person name="Ling A."/>
            <person name="Lombard V."/>
            <person name="Lucas S."/>
            <person name="Lundell T."/>
            <person name="Martin R."/>
            <person name="McLaughlin D.J."/>
            <person name="Morgenstern I."/>
            <person name="Morin E."/>
            <person name="Murat C."/>
            <person name="Nagy L.G."/>
            <person name="Nolan M."/>
            <person name="Ohm R.A."/>
            <person name="Patyshakuliyeva A."/>
            <person name="Rokas A."/>
            <person name="Ruiz-Duenas F.J."/>
            <person name="Sabat G."/>
            <person name="Salamov A."/>
            <person name="Samejima M."/>
            <person name="Schmutz J."/>
            <person name="Slot J.C."/>
            <person name="St John F."/>
            <person name="Stenlid J."/>
            <person name="Sun H."/>
            <person name="Sun S."/>
            <person name="Syed K."/>
            <person name="Tsang A."/>
            <person name="Wiebenga A."/>
            <person name="Young D."/>
            <person name="Pisabarro A."/>
            <person name="Eastwood D.C."/>
            <person name="Martin F."/>
            <person name="Cullen D."/>
            <person name="Grigoriev I.V."/>
            <person name="Hibbett D.S."/>
        </authorList>
    </citation>
    <scope>NUCLEOTIDE SEQUENCE [LARGE SCALE GENOMIC DNA]</scope>
    <source>
        <strain evidence="2">RWD-64-598 SS2</strain>
    </source>
</reference>
<name>A0A5M3MRI9_CONPW</name>
<protein>
    <submittedName>
        <fullName evidence="1">Uncharacterized protein</fullName>
    </submittedName>
</protein>
<dbReference type="OrthoDB" id="3239511at2759"/>
<accession>A0A5M3MRI9</accession>
<comment type="caution">
    <text evidence="1">The sequence shown here is derived from an EMBL/GenBank/DDBJ whole genome shotgun (WGS) entry which is preliminary data.</text>
</comment>
<dbReference type="EMBL" id="JH711578">
    <property type="protein sequence ID" value="EIW81364.1"/>
    <property type="molecule type" value="Genomic_DNA"/>
</dbReference>
<dbReference type="GeneID" id="19207802"/>
<dbReference type="KEGG" id="cput:CONPUDRAFT_56493"/>
<dbReference type="OMA" id="HATRDIC"/>
<keyword evidence="2" id="KW-1185">Reference proteome</keyword>
<dbReference type="AlphaFoldDB" id="A0A5M3MRI9"/>
<evidence type="ECO:0000313" key="1">
    <source>
        <dbReference type="EMBL" id="EIW81364.1"/>
    </source>
</evidence>
<proteinExistence type="predicted"/>